<dbReference type="Proteomes" id="UP001629235">
    <property type="component" value="Unassembled WGS sequence"/>
</dbReference>
<accession>A0ACC7NTH2</accession>
<keyword evidence="2" id="KW-1185">Reference proteome</keyword>
<reference evidence="1 2" key="1">
    <citation type="journal article" date="2024" name="Chem. Sci.">
        <title>Discovery of megapolipeptins by genome mining of a Burkholderiales bacteria collection.</title>
        <authorList>
            <person name="Paulo B.S."/>
            <person name="Recchia M.J.J."/>
            <person name="Lee S."/>
            <person name="Fergusson C.H."/>
            <person name="Romanowski S.B."/>
            <person name="Hernandez A."/>
            <person name="Krull N."/>
            <person name="Liu D.Y."/>
            <person name="Cavanagh H."/>
            <person name="Bos A."/>
            <person name="Gray C.A."/>
            <person name="Murphy B.T."/>
            <person name="Linington R.G."/>
            <person name="Eustaquio A.S."/>
        </authorList>
    </citation>
    <scope>NUCLEOTIDE SEQUENCE [LARGE SCALE GENOMIC DNA]</scope>
    <source>
        <strain evidence="1 2">RL18-126-BIB-B</strain>
    </source>
</reference>
<evidence type="ECO:0000313" key="1">
    <source>
        <dbReference type="EMBL" id="MFM0108671.1"/>
    </source>
</evidence>
<dbReference type="EMBL" id="JAQQDW010000131">
    <property type="protein sequence ID" value="MFM0108671.1"/>
    <property type="molecule type" value="Genomic_DNA"/>
</dbReference>
<protein>
    <submittedName>
        <fullName evidence="1">Uncharacterized protein</fullName>
    </submittedName>
</protein>
<proteinExistence type="predicted"/>
<evidence type="ECO:0000313" key="2">
    <source>
        <dbReference type="Proteomes" id="UP001629235"/>
    </source>
</evidence>
<comment type="caution">
    <text evidence="1">The sequence shown here is derived from an EMBL/GenBank/DDBJ whole genome shotgun (WGS) entry which is preliminary data.</text>
</comment>
<gene>
    <name evidence="1" type="ORF">PQR01_35985</name>
</gene>
<name>A0ACC7NTH2_9BURK</name>
<sequence>MNDRRRSRHFFVRRHKGWSDVGDAAFSLHEKLVVSVSRQKKVVLTYVFFAATVYIESRKDSARERYFLARCHALATVRSKCVATRKQARNQRLLHDRRSPTDVNATGAAGQVCGPGLAHVTGMRVTGVSLRRMALAGLLDG</sequence>
<organism evidence="1 2">
    <name type="scientific">Paraburkholderia rhynchosiae</name>
    <dbReference type="NCBI Taxonomy" id="487049"/>
    <lineage>
        <taxon>Bacteria</taxon>
        <taxon>Pseudomonadati</taxon>
        <taxon>Pseudomonadota</taxon>
        <taxon>Betaproteobacteria</taxon>
        <taxon>Burkholderiales</taxon>
        <taxon>Burkholderiaceae</taxon>
        <taxon>Paraburkholderia</taxon>
    </lineage>
</organism>